<organism evidence="2 3">
    <name type="scientific">Punica granatum</name>
    <name type="common">Pomegranate</name>
    <dbReference type="NCBI Taxonomy" id="22663"/>
    <lineage>
        <taxon>Eukaryota</taxon>
        <taxon>Viridiplantae</taxon>
        <taxon>Streptophyta</taxon>
        <taxon>Embryophyta</taxon>
        <taxon>Tracheophyta</taxon>
        <taxon>Spermatophyta</taxon>
        <taxon>Magnoliopsida</taxon>
        <taxon>eudicotyledons</taxon>
        <taxon>Gunneridae</taxon>
        <taxon>Pentapetalae</taxon>
        <taxon>rosids</taxon>
        <taxon>malvids</taxon>
        <taxon>Myrtales</taxon>
        <taxon>Lythraceae</taxon>
        <taxon>Punica</taxon>
    </lineage>
</organism>
<reference evidence="2 3" key="1">
    <citation type="submission" date="2017-11" db="EMBL/GenBank/DDBJ databases">
        <title>De-novo sequencing of pomegranate (Punica granatum L.) genome.</title>
        <authorList>
            <person name="Akparov Z."/>
            <person name="Amiraslanov A."/>
            <person name="Hajiyeva S."/>
            <person name="Abbasov M."/>
            <person name="Kaur K."/>
            <person name="Hamwieh A."/>
            <person name="Solovyev V."/>
            <person name="Salamov A."/>
            <person name="Braich B."/>
            <person name="Kosarev P."/>
            <person name="Mahmoud A."/>
            <person name="Hajiyev E."/>
            <person name="Babayeva S."/>
            <person name="Izzatullayeva V."/>
            <person name="Mammadov A."/>
            <person name="Mammadov A."/>
            <person name="Sharifova S."/>
            <person name="Ojaghi J."/>
            <person name="Eynullazada K."/>
            <person name="Bayramov B."/>
            <person name="Abdulazimova A."/>
            <person name="Shahmuradov I."/>
        </authorList>
    </citation>
    <scope>NUCLEOTIDE SEQUENCE [LARGE SCALE GENOMIC DNA]</scope>
    <source>
        <strain evidence="3">cv. AG2017</strain>
        <tissue evidence="2">Leaf</tissue>
    </source>
</reference>
<dbReference type="EMBL" id="PGOL01000484">
    <property type="protein sequence ID" value="PKI69679.1"/>
    <property type="molecule type" value="Genomic_DNA"/>
</dbReference>
<evidence type="ECO:0000256" key="1">
    <source>
        <dbReference type="SAM" id="MobiDB-lite"/>
    </source>
</evidence>
<dbReference type="AlphaFoldDB" id="A0A2I0KMJ7"/>
<evidence type="ECO:0000313" key="3">
    <source>
        <dbReference type="Proteomes" id="UP000233551"/>
    </source>
</evidence>
<proteinExistence type="predicted"/>
<comment type="caution">
    <text evidence="2">The sequence shown here is derived from an EMBL/GenBank/DDBJ whole genome shotgun (WGS) entry which is preliminary data.</text>
</comment>
<protein>
    <submittedName>
        <fullName evidence="2">Uncharacterized protein</fullName>
    </submittedName>
</protein>
<dbReference type="Proteomes" id="UP000233551">
    <property type="component" value="Unassembled WGS sequence"/>
</dbReference>
<feature type="compositionally biased region" description="Polar residues" evidence="1">
    <location>
        <begin position="149"/>
        <end position="184"/>
    </location>
</feature>
<keyword evidence="3" id="KW-1185">Reference proteome</keyword>
<sequence>MGFRHEQTLQVALGPSQRRPIRFVGPVRLVCPHGIRILEPSLGRLLMPICNRGKYTYTGTSHGEEQCTGSRLLKNSSQTLSLYFDEGGVRRRGTPHEAEARDNQTNHSTSMRASPPRLSDTLGQIGHSPLQRPITDNMQQHSTLELESLVQQSRHPQRTNRSSWGPNPRQGNTRKSSNCLNSNVGPPDRLMFASRGRSQSQIKKRVRALAQFLPHIQRQGTSGYEERYQGSRRDQKDASHDLWLHLLIEHATKEGQVVSTPFWPIGSNRDHQTEAWVTIRGRADGSEHTTLGTWTTEERQAPLRRHIGQPEKQTSNELQNNECWHYGTIHRWITGAS</sequence>
<feature type="region of interest" description="Disordered" evidence="1">
    <location>
        <begin position="87"/>
        <end position="134"/>
    </location>
</feature>
<name>A0A2I0KMJ7_PUNGR</name>
<accession>A0A2I0KMJ7</accession>
<gene>
    <name evidence="2" type="ORF">CRG98_009950</name>
</gene>
<feature type="compositionally biased region" description="Basic and acidic residues" evidence="1">
    <location>
        <begin position="94"/>
        <end position="104"/>
    </location>
</feature>
<feature type="region of interest" description="Disordered" evidence="1">
    <location>
        <begin position="149"/>
        <end position="199"/>
    </location>
</feature>
<evidence type="ECO:0000313" key="2">
    <source>
        <dbReference type="EMBL" id="PKI69679.1"/>
    </source>
</evidence>